<protein>
    <submittedName>
        <fullName evidence="7">Pyridoxal phosphate-dependent aminotransferase</fullName>
    </submittedName>
</protein>
<dbReference type="InterPro" id="IPR004839">
    <property type="entry name" value="Aminotransferase_I/II_large"/>
</dbReference>
<dbReference type="GO" id="GO:0006520">
    <property type="term" value="P:amino acid metabolic process"/>
    <property type="evidence" value="ECO:0007669"/>
    <property type="project" value="InterPro"/>
</dbReference>
<dbReference type="Gene3D" id="3.40.640.10">
    <property type="entry name" value="Type I PLP-dependent aspartate aminotransferase-like (Major domain)"/>
    <property type="match status" value="1"/>
</dbReference>
<feature type="domain" description="Aminotransferase class I/classII large" evidence="6">
    <location>
        <begin position="64"/>
        <end position="420"/>
    </location>
</feature>
<dbReference type="CDD" id="cd00609">
    <property type="entry name" value="AAT_like"/>
    <property type="match status" value="1"/>
</dbReference>
<dbReference type="InterPro" id="IPR015421">
    <property type="entry name" value="PyrdxlP-dep_Trfase_major"/>
</dbReference>
<evidence type="ECO:0000259" key="6">
    <source>
        <dbReference type="Pfam" id="PF00155"/>
    </source>
</evidence>
<organism evidence="7 8">
    <name type="scientific">Candidatus Enterocola intestinipullorum</name>
    <dbReference type="NCBI Taxonomy" id="2840783"/>
    <lineage>
        <taxon>Bacteria</taxon>
        <taxon>Pseudomonadati</taxon>
        <taxon>Bacteroidota</taxon>
        <taxon>Bacteroidia</taxon>
        <taxon>Bacteroidales</taxon>
        <taxon>Candidatus Enterocola</taxon>
    </lineage>
</organism>
<keyword evidence="4" id="KW-0808">Transferase</keyword>
<dbReference type="PANTHER" id="PTHR46383">
    <property type="entry name" value="ASPARTATE AMINOTRANSFERASE"/>
    <property type="match status" value="1"/>
</dbReference>
<accession>A0A9D9EJF4</accession>
<dbReference type="InterPro" id="IPR015424">
    <property type="entry name" value="PyrdxlP-dep_Trfase"/>
</dbReference>
<comment type="caution">
    <text evidence="7">The sequence shown here is derived from an EMBL/GenBank/DDBJ whole genome shotgun (WGS) entry which is preliminary data.</text>
</comment>
<dbReference type="InterPro" id="IPR050596">
    <property type="entry name" value="AspAT/PAT-like"/>
</dbReference>
<evidence type="ECO:0000256" key="1">
    <source>
        <dbReference type="ARBA" id="ARBA00001933"/>
    </source>
</evidence>
<keyword evidence="3 7" id="KW-0032">Aminotransferase</keyword>
<reference evidence="7" key="2">
    <citation type="journal article" date="2021" name="PeerJ">
        <title>Extensive microbial diversity within the chicken gut microbiome revealed by metagenomics and culture.</title>
        <authorList>
            <person name="Gilroy R."/>
            <person name="Ravi A."/>
            <person name="Getino M."/>
            <person name="Pursley I."/>
            <person name="Horton D.L."/>
            <person name="Alikhan N.F."/>
            <person name="Baker D."/>
            <person name="Gharbi K."/>
            <person name="Hall N."/>
            <person name="Watson M."/>
            <person name="Adriaenssens E.M."/>
            <person name="Foster-Nyarko E."/>
            <person name="Jarju S."/>
            <person name="Secka A."/>
            <person name="Antonio M."/>
            <person name="Oren A."/>
            <person name="Chaudhuri R.R."/>
            <person name="La Ragione R."/>
            <person name="Hildebrand F."/>
            <person name="Pallen M.J."/>
        </authorList>
    </citation>
    <scope>NUCLEOTIDE SEQUENCE</scope>
    <source>
        <strain evidence="7">D3-1215</strain>
    </source>
</reference>
<dbReference type="EMBL" id="JADIMR010000118">
    <property type="protein sequence ID" value="MBO8447626.1"/>
    <property type="molecule type" value="Genomic_DNA"/>
</dbReference>
<dbReference type="Gene3D" id="3.90.1150.100">
    <property type="match status" value="2"/>
</dbReference>
<evidence type="ECO:0000256" key="3">
    <source>
        <dbReference type="ARBA" id="ARBA00022576"/>
    </source>
</evidence>
<proteinExistence type="inferred from homology"/>
<dbReference type="SUPFAM" id="SSF53383">
    <property type="entry name" value="PLP-dependent transferases"/>
    <property type="match status" value="1"/>
</dbReference>
<comment type="similarity">
    <text evidence="2">Belongs to the class-I pyridoxal-phosphate-dependent aminotransferase family.</text>
</comment>
<keyword evidence="5" id="KW-0663">Pyridoxal phosphate</keyword>
<evidence type="ECO:0000256" key="2">
    <source>
        <dbReference type="ARBA" id="ARBA00007441"/>
    </source>
</evidence>
<evidence type="ECO:0000256" key="5">
    <source>
        <dbReference type="ARBA" id="ARBA00022898"/>
    </source>
</evidence>
<dbReference type="AlphaFoldDB" id="A0A9D9EJF4"/>
<sequence length="437" mass="48342">MQEFPLDYQTVKDIIDGFHLQDFGKATIREMVSMANLIEKKTGCKFAHMEMGIPGIPAPQIGVDAEIAALNNGVASVYPPLAGIPELKKEASRFIKAFVGVDVDGEHCVPVTGSMNGSFASFLVAGQCDPAKDTILFIDPGFSVQKLQIQVLGYTTEAFDIYNYRGDKLEAKLLSYLEKGNIAAITYSNPNNPSWVCLTEEELRTIGRLAGKFDAIVIEDLAYFAMDFRKDLGKPFQPPYQATVARYTDNYILLVSGSKAFSYAGQRIGLIAMSDRIYGRRYPGLQKRYGVAEFGNVLISRVLYSISAGTTHSTQYAMAAMLKAANDGTFDFVEEIKIYGRRAEKLKKLFTGNGFYIVYDKDGDKDIADGFYFTIGYPGKSGSQLMYELMFYGISAVALGTSGSDQQGLRICTSFTKEEMFDEIGRRLEAYDKAQKV</sequence>
<evidence type="ECO:0000313" key="8">
    <source>
        <dbReference type="Proteomes" id="UP000823637"/>
    </source>
</evidence>
<dbReference type="PANTHER" id="PTHR46383:SF1">
    <property type="entry name" value="ASPARTATE AMINOTRANSFERASE"/>
    <property type="match status" value="1"/>
</dbReference>
<name>A0A9D9EJF4_9BACT</name>
<dbReference type="GO" id="GO:0030170">
    <property type="term" value="F:pyridoxal phosphate binding"/>
    <property type="evidence" value="ECO:0007669"/>
    <property type="project" value="InterPro"/>
</dbReference>
<dbReference type="Proteomes" id="UP000823637">
    <property type="component" value="Unassembled WGS sequence"/>
</dbReference>
<dbReference type="GO" id="GO:0008483">
    <property type="term" value="F:transaminase activity"/>
    <property type="evidence" value="ECO:0007669"/>
    <property type="project" value="UniProtKB-KW"/>
</dbReference>
<comment type="cofactor">
    <cofactor evidence="1">
        <name>pyridoxal 5'-phosphate</name>
        <dbReference type="ChEBI" id="CHEBI:597326"/>
    </cofactor>
</comment>
<reference evidence="7" key="1">
    <citation type="submission" date="2020-10" db="EMBL/GenBank/DDBJ databases">
        <authorList>
            <person name="Gilroy R."/>
        </authorList>
    </citation>
    <scope>NUCLEOTIDE SEQUENCE</scope>
    <source>
        <strain evidence="7">D3-1215</strain>
    </source>
</reference>
<evidence type="ECO:0000313" key="7">
    <source>
        <dbReference type="EMBL" id="MBO8447626.1"/>
    </source>
</evidence>
<gene>
    <name evidence="7" type="ORF">IAC32_07795</name>
</gene>
<evidence type="ECO:0000256" key="4">
    <source>
        <dbReference type="ARBA" id="ARBA00022679"/>
    </source>
</evidence>
<dbReference type="Pfam" id="PF00155">
    <property type="entry name" value="Aminotran_1_2"/>
    <property type="match status" value="1"/>
</dbReference>